<dbReference type="EMBL" id="BARV01003308">
    <property type="protein sequence ID" value="GAI05214.1"/>
    <property type="molecule type" value="Genomic_DNA"/>
</dbReference>
<gene>
    <name evidence="1" type="ORF">S06H3_07990</name>
</gene>
<reference evidence="1" key="1">
    <citation type="journal article" date="2014" name="Front. Microbiol.">
        <title>High frequency of phylogenetically diverse reductive dehalogenase-homologous genes in deep subseafloor sedimentary metagenomes.</title>
        <authorList>
            <person name="Kawai M."/>
            <person name="Futagami T."/>
            <person name="Toyoda A."/>
            <person name="Takaki Y."/>
            <person name="Nishi S."/>
            <person name="Hori S."/>
            <person name="Arai W."/>
            <person name="Tsubouchi T."/>
            <person name="Morono Y."/>
            <person name="Uchiyama I."/>
            <person name="Ito T."/>
            <person name="Fujiyama A."/>
            <person name="Inagaki F."/>
            <person name="Takami H."/>
        </authorList>
    </citation>
    <scope>NUCLEOTIDE SEQUENCE</scope>
    <source>
        <strain evidence="1">Expedition CK06-06</strain>
    </source>
</reference>
<sequence>MPNICVACSISNHHPVTAALFTLSSNPVTGDVIYYLPSPTANAQHSYHRGGYLSPTTGIGTAFALPNLYTAVLADHSANYGGDEHSPYYIPSGP</sequence>
<proteinExistence type="predicted"/>
<accession>X1MFQ4</accession>
<organism evidence="1">
    <name type="scientific">marine sediment metagenome</name>
    <dbReference type="NCBI Taxonomy" id="412755"/>
    <lineage>
        <taxon>unclassified sequences</taxon>
        <taxon>metagenomes</taxon>
        <taxon>ecological metagenomes</taxon>
    </lineage>
</organism>
<protein>
    <submittedName>
        <fullName evidence="1">Uncharacterized protein</fullName>
    </submittedName>
</protein>
<evidence type="ECO:0000313" key="1">
    <source>
        <dbReference type="EMBL" id="GAI05214.1"/>
    </source>
</evidence>
<comment type="caution">
    <text evidence="1">The sequence shown here is derived from an EMBL/GenBank/DDBJ whole genome shotgun (WGS) entry which is preliminary data.</text>
</comment>
<name>X1MFQ4_9ZZZZ</name>
<dbReference type="AlphaFoldDB" id="X1MFQ4"/>